<dbReference type="EMBL" id="JANBVO010000019">
    <property type="protein sequence ID" value="KAJ9143306.1"/>
    <property type="molecule type" value="Genomic_DNA"/>
</dbReference>
<reference evidence="2" key="1">
    <citation type="submission" date="2022-07" db="EMBL/GenBank/DDBJ databases">
        <title>Fungi with potential for degradation of polypropylene.</title>
        <authorList>
            <person name="Gostincar C."/>
        </authorList>
    </citation>
    <scope>NUCLEOTIDE SEQUENCE</scope>
    <source>
        <strain evidence="2">EXF-13308</strain>
    </source>
</reference>
<sequence length="597" mass="67900">MDSSDYAYAPLYDPNGIRILSILPGEGTEPICVEIFQTTLGQHPAYEALSYAWGEADFACTIFSGSSRLAVSTNLHSALQRLRQRNSRRTMWIDAICINQVDVAERSCQVGKMREIFQSAERVVVWIGEASATSDLAINFLCNMAGKEKRDKSIDAEKKEHRRPPEGHLVYGYPVLHENDYYSYFKSDYNKHWAALDELLARPWWSRAWVVQEVWSASRVILQCGSRIIGWNTIQKALNYEEGWDDMGQTMADMDFARVENWNRLKRRYGLAIHIAGERVNGSTLSDLLWNTWDREAADPRDKVFSVLELVGEETRSGLRPDYAKPVKQVYVEAARDILESQGKMDILLAANGLDRTDGLPSWVPDWRREANNHRPTLFVNRDRLHTMYHSGSTDAVVTWEYGFMASGKTEATFGFDDGSSVLIVSAVRIDTVSELAPEFRTGEDPPMLEINYRWRRPAVPKGPDSFEECVEDAIQLASNALGIGPNNEWNLMRRRRFLVTEKGRLGIGHHRVEKGDEVWIIKGCSYPLILRRGDDDGCYGLVGEAYVHGVMAGEAVGPKIKGRSNPFGMLYVEESDSEQDEEVRPEEVEWQEIRIR</sequence>
<comment type="caution">
    <text evidence="2">The sequence shown here is derived from an EMBL/GenBank/DDBJ whole genome shotgun (WGS) entry which is preliminary data.</text>
</comment>
<feature type="domain" description="Heterokaryon incompatibility" evidence="1">
    <location>
        <begin position="46"/>
        <end position="213"/>
    </location>
</feature>
<evidence type="ECO:0000259" key="1">
    <source>
        <dbReference type="Pfam" id="PF06985"/>
    </source>
</evidence>
<dbReference type="PANTHER" id="PTHR24148:SF64">
    <property type="entry name" value="HETEROKARYON INCOMPATIBILITY DOMAIN-CONTAINING PROTEIN"/>
    <property type="match status" value="1"/>
</dbReference>
<dbReference type="InterPro" id="IPR052895">
    <property type="entry name" value="HetReg/Transcr_Mod"/>
</dbReference>
<gene>
    <name evidence="2" type="ORF">NKR23_g6643</name>
</gene>
<dbReference type="InterPro" id="IPR010730">
    <property type="entry name" value="HET"/>
</dbReference>
<accession>A0AA38RKB7</accession>
<dbReference type="PANTHER" id="PTHR24148">
    <property type="entry name" value="ANKYRIN REPEAT DOMAIN-CONTAINING PROTEIN 39 HOMOLOG-RELATED"/>
    <property type="match status" value="1"/>
</dbReference>
<dbReference type="Pfam" id="PF26639">
    <property type="entry name" value="Het-6_barrel"/>
    <property type="match status" value="1"/>
</dbReference>
<evidence type="ECO:0000313" key="2">
    <source>
        <dbReference type="EMBL" id="KAJ9143306.1"/>
    </source>
</evidence>
<protein>
    <submittedName>
        <fullName evidence="2">Heterokaryon incompatibility protein</fullName>
    </submittedName>
</protein>
<name>A0AA38RKB7_9PEZI</name>
<dbReference type="Proteomes" id="UP001174694">
    <property type="component" value="Unassembled WGS sequence"/>
</dbReference>
<proteinExistence type="predicted"/>
<evidence type="ECO:0000313" key="3">
    <source>
        <dbReference type="Proteomes" id="UP001174694"/>
    </source>
</evidence>
<dbReference type="Pfam" id="PF06985">
    <property type="entry name" value="HET"/>
    <property type="match status" value="1"/>
</dbReference>
<dbReference type="AlphaFoldDB" id="A0AA38RKB7"/>
<organism evidence="2 3">
    <name type="scientific">Pleurostoma richardsiae</name>
    <dbReference type="NCBI Taxonomy" id="41990"/>
    <lineage>
        <taxon>Eukaryota</taxon>
        <taxon>Fungi</taxon>
        <taxon>Dikarya</taxon>
        <taxon>Ascomycota</taxon>
        <taxon>Pezizomycotina</taxon>
        <taxon>Sordariomycetes</taxon>
        <taxon>Sordariomycetidae</taxon>
        <taxon>Calosphaeriales</taxon>
        <taxon>Pleurostomataceae</taxon>
        <taxon>Pleurostoma</taxon>
    </lineage>
</organism>
<keyword evidence="3" id="KW-1185">Reference proteome</keyword>